<evidence type="ECO:0000256" key="4">
    <source>
        <dbReference type="PROSITE-ProRule" id="PRU00335"/>
    </source>
</evidence>
<evidence type="ECO:0000313" key="7">
    <source>
        <dbReference type="Proteomes" id="UP000239197"/>
    </source>
</evidence>
<dbReference type="Proteomes" id="UP000239197">
    <property type="component" value="Chromosome"/>
</dbReference>
<dbReference type="Gene3D" id="1.10.10.60">
    <property type="entry name" value="Homeodomain-like"/>
    <property type="match status" value="1"/>
</dbReference>
<dbReference type="SUPFAM" id="SSF46689">
    <property type="entry name" value="Homeodomain-like"/>
    <property type="match status" value="1"/>
</dbReference>
<dbReference type="InterPro" id="IPR036271">
    <property type="entry name" value="Tet_transcr_reg_TetR-rel_C_sf"/>
</dbReference>
<dbReference type="KEGG" id="rox:BV494_07420"/>
<dbReference type="AlphaFoldDB" id="A0A2L1UPC8"/>
<dbReference type="PROSITE" id="PS50977">
    <property type="entry name" value="HTH_TETR_2"/>
    <property type="match status" value="1"/>
</dbReference>
<dbReference type="SUPFAM" id="SSF48498">
    <property type="entry name" value="Tetracyclin repressor-like, C-terminal domain"/>
    <property type="match status" value="1"/>
</dbReference>
<dbReference type="OrthoDB" id="9798857at2"/>
<name>A0A2L1UPC8_9GAMM</name>
<reference evidence="7" key="1">
    <citation type="submission" date="2017-01" db="EMBL/GenBank/DDBJ databases">
        <title>Genome sequence of Rouxiella sp. ERMR1:05.</title>
        <authorList>
            <person name="Kumar R."/>
            <person name="Singh D."/>
            <person name="Kumar S."/>
        </authorList>
    </citation>
    <scope>NUCLEOTIDE SEQUENCE [LARGE SCALE GENOMIC DNA]</scope>
    <source>
        <strain evidence="7">ERMR1:05</strain>
    </source>
</reference>
<proteinExistence type="predicted"/>
<dbReference type="InterPro" id="IPR001647">
    <property type="entry name" value="HTH_TetR"/>
</dbReference>
<evidence type="ECO:0000313" key="6">
    <source>
        <dbReference type="EMBL" id="AVF34775.1"/>
    </source>
</evidence>
<dbReference type="Pfam" id="PF00440">
    <property type="entry name" value="TetR_N"/>
    <property type="match status" value="1"/>
</dbReference>
<keyword evidence="2 4" id="KW-0238">DNA-binding</keyword>
<dbReference type="PANTHER" id="PTHR47506:SF7">
    <property type="entry name" value="TRANSCRIPTIONAL REGULATORY PROTEIN"/>
    <property type="match status" value="1"/>
</dbReference>
<accession>A0A2L1UPC8</accession>
<dbReference type="PROSITE" id="PS01081">
    <property type="entry name" value="HTH_TETR_1"/>
    <property type="match status" value="1"/>
</dbReference>
<evidence type="ECO:0000259" key="5">
    <source>
        <dbReference type="PROSITE" id="PS50977"/>
    </source>
</evidence>
<feature type="DNA-binding region" description="H-T-H motif" evidence="4">
    <location>
        <begin position="32"/>
        <end position="51"/>
    </location>
</feature>
<organism evidence="6 7">
    <name type="scientific">Rahnella sikkimica</name>
    <dbReference type="NCBI Taxonomy" id="1805933"/>
    <lineage>
        <taxon>Bacteria</taxon>
        <taxon>Pseudomonadati</taxon>
        <taxon>Pseudomonadota</taxon>
        <taxon>Gammaproteobacteria</taxon>
        <taxon>Enterobacterales</taxon>
        <taxon>Yersiniaceae</taxon>
        <taxon>Rahnella</taxon>
    </lineage>
</organism>
<keyword evidence="1" id="KW-0805">Transcription regulation</keyword>
<dbReference type="Gene3D" id="1.10.357.10">
    <property type="entry name" value="Tetracycline Repressor, domain 2"/>
    <property type="match status" value="1"/>
</dbReference>
<dbReference type="InterPro" id="IPR023772">
    <property type="entry name" value="DNA-bd_HTH_TetR-type_CS"/>
</dbReference>
<dbReference type="EMBL" id="CP019062">
    <property type="protein sequence ID" value="AVF34775.1"/>
    <property type="molecule type" value="Genomic_DNA"/>
</dbReference>
<dbReference type="RefSeq" id="WP_104922292.1">
    <property type="nucleotide sequence ID" value="NZ_CP019062.1"/>
</dbReference>
<dbReference type="GO" id="GO:0003677">
    <property type="term" value="F:DNA binding"/>
    <property type="evidence" value="ECO:0007669"/>
    <property type="project" value="UniProtKB-UniRule"/>
</dbReference>
<dbReference type="PANTHER" id="PTHR47506">
    <property type="entry name" value="TRANSCRIPTIONAL REGULATORY PROTEIN"/>
    <property type="match status" value="1"/>
</dbReference>
<evidence type="ECO:0000256" key="3">
    <source>
        <dbReference type="ARBA" id="ARBA00023163"/>
    </source>
</evidence>
<dbReference type="PRINTS" id="PR00455">
    <property type="entry name" value="HTHTETR"/>
</dbReference>
<evidence type="ECO:0000256" key="1">
    <source>
        <dbReference type="ARBA" id="ARBA00023015"/>
    </source>
</evidence>
<evidence type="ECO:0000256" key="2">
    <source>
        <dbReference type="ARBA" id="ARBA00023125"/>
    </source>
</evidence>
<keyword evidence="7" id="KW-1185">Reference proteome</keyword>
<gene>
    <name evidence="6" type="ORF">BV494_07420</name>
</gene>
<dbReference type="InterPro" id="IPR009057">
    <property type="entry name" value="Homeodomain-like_sf"/>
</dbReference>
<protein>
    <submittedName>
        <fullName evidence="6">TetR family transcriptional regulator</fullName>
    </submittedName>
</protein>
<sequence>MRYESEHKPKIRERIVKEAAKAIRAKGPLQVSVAGVMSKAGLTHGGFYAHFASKDALIEAAIQQMFNQVMQRWDKNNQGLNASQQLAGYIDFYLSPSHRDNRSQGCPVSALASEAPRMTAPCQAEFASGIERIRSMIIRQLAEMGAEDPQSAAVSVSSELMGSLSLARCEPDRKASDALLHSAKENLKARLHLLPAEQNRK</sequence>
<feature type="domain" description="HTH tetR-type" evidence="5">
    <location>
        <begin position="9"/>
        <end position="69"/>
    </location>
</feature>
<keyword evidence="3" id="KW-0804">Transcription</keyword>